<feature type="compositionally biased region" description="Polar residues" evidence="3">
    <location>
        <begin position="456"/>
        <end position="476"/>
    </location>
</feature>
<name>A0A498HSV6_MALDO</name>
<protein>
    <submittedName>
        <fullName evidence="6">Uncharacterized protein</fullName>
    </submittedName>
</protein>
<dbReference type="EMBL" id="RDQH01000341">
    <property type="protein sequence ID" value="RXH73869.1"/>
    <property type="molecule type" value="Genomic_DNA"/>
</dbReference>
<dbReference type="InterPro" id="IPR001005">
    <property type="entry name" value="SANT/Myb"/>
</dbReference>
<dbReference type="SUPFAM" id="SSF46689">
    <property type="entry name" value="Homeodomain-like"/>
    <property type="match status" value="1"/>
</dbReference>
<evidence type="ECO:0000259" key="5">
    <source>
        <dbReference type="PROSITE" id="PS51294"/>
    </source>
</evidence>
<dbReference type="InterPro" id="IPR017930">
    <property type="entry name" value="Myb_dom"/>
</dbReference>
<dbReference type="Proteomes" id="UP000290289">
    <property type="component" value="Chromosome 15"/>
</dbReference>
<feature type="compositionally biased region" description="Basic and acidic residues" evidence="3">
    <location>
        <begin position="501"/>
        <end position="516"/>
    </location>
</feature>
<feature type="compositionally biased region" description="Basic and acidic residues" evidence="3">
    <location>
        <begin position="548"/>
        <end position="559"/>
    </location>
</feature>
<dbReference type="PROSITE" id="PS50090">
    <property type="entry name" value="MYB_LIKE"/>
    <property type="match status" value="1"/>
</dbReference>
<organism evidence="6 7">
    <name type="scientific">Malus domestica</name>
    <name type="common">Apple</name>
    <name type="synonym">Pyrus malus</name>
    <dbReference type="NCBI Taxonomy" id="3750"/>
    <lineage>
        <taxon>Eukaryota</taxon>
        <taxon>Viridiplantae</taxon>
        <taxon>Streptophyta</taxon>
        <taxon>Embryophyta</taxon>
        <taxon>Tracheophyta</taxon>
        <taxon>Spermatophyta</taxon>
        <taxon>Magnoliopsida</taxon>
        <taxon>eudicotyledons</taxon>
        <taxon>Gunneridae</taxon>
        <taxon>Pentapetalae</taxon>
        <taxon>rosids</taxon>
        <taxon>fabids</taxon>
        <taxon>Rosales</taxon>
        <taxon>Rosaceae</taxon>
        <taxon>Amygdaloideae</taxon>
        <taxon>Maleae</taxon>
        <taxon>Malus</taxon>
    </lineage>
</organism>
<dbReference type="Pfam" id="PF00249">
    <property type="entry name" value="Myb_DNA-binding"/>
    <property type="match status" value="1"/>
</dbReference>
<keyword evidence="2" id="KW-0539">Nucleus</keyword>
<feature type="region of interest" description="Disordered" evidence="3">
    <location>
        <begin position="847"/>
        <end position="866"/>
    </location>
</feature>
<feature type="domain" description="HTH myb-type" evidence="5">
    <location>
        <begin position="200"/>
        <end position="257"/>
    </location>
</feature>
<reference evidence="6 7" key="1">
    <citation type="submission" date="2018-10" db="EMBL/GenBank/DDBJ databases">
        <title>A high-quality apple genome assembly.</title>
        <authorList>
            <person name="Hu J."/>
        </authorList>
    </citation>
    <scope>NUCLEOTIDE SEQUENCE [LARGE SCALE GENOMIC DNA]</scope>
    <source>
        <strain evidence="7">cv. HFTH1</strain>
        <tissue evidence="6">Young leaf</tissue>
    </source>
</reference>
<dbReference type="PANTHER" id="PTHR47206:SF1">
    <property type="entry name" value="HOMEODOMAIN-LIKE SUPERFAMILY PROTEIN"/>
    <property type="match status" value="1"/>
</dbReference>
<evidence type="ECO:0000256" key="1">
    <source>
        <dbReference type="ARBA" id="ARBA00004123"/>
    </source>
</evidence>
<dbReference type="SMART" id="SM00717">
    <property type="entry name" value="SANT"/>
    <property type="match status" value="1"/>
</dbReference>
<feature type="region of interest" description="Disordered" evidence="3">
    <location>
        <begin position="671"/>
        <end position="694"/>
    </location>
</feature>
<comment type="subcellular location">
    <subcellularLocation>
        <location evidence="1">Nucleus</location>
    </subcellularLocation>
</comment>
<evidence type="ECO:0000256" key="2">
    <source>
        <dbReference type="ARBA" id="ARBA00023242"/>
    </source>
</evidence>
<feature type="region of interest" description="Disordered" evidence="3">
    <location>
        <begin position="140"/>
        <end position="160"/>
    </location>
</feature>
<dbReference type="InterPro" id="IPR009057">
    <property type="entry name" value="Homeodomain-like_sf"/>
</dbReference>
<dbReference type="CDD" id="cd11660">
    <property type="entry name" value="SANT_TRF"/>
    <property type="match status" value="1"/>
</dbReference>
<comment type="caution">
    <text evidence="6">The sequence shown here is derived from an EMBL/GenBank/DDBJ whole genome shotgun (WGS) entry which is preliminary data.</text>
</comment>
<feature type="compositionally biased region" description="Polar residues" evidence="3">
    <location>
        <begin position="143"/>
        <end position="160"/>
    </location>
</feature>
<feature type="domain" description="Myb-like" evidence="4">
    <location>
        <begin position="200"/>
        <end position="253"/>
    </location>
</feature>
<dbReference type="PANTHER" id="PTHR47206">
    <property type="entry name" value="HOMEODOMAIN-LIKE SUPERFAMILY PROTEIN"/>
    <property type="match status" value="1"/>
</dbReference>
<evidence type="ECO:0000259" key="4">
    <source>
        <dbReference type="PROSITE" id="PS50090"/>
    </source>
</evidence>
<feature type="region of interest" description="Disordered" evidence="3">
    <location>
        <begin position="395"/>
        <end position="575"/>
    </location>
</feature>
<dbReference type="AlphaFoldDB" id="A0A498HSV6"/>
<dbReference type="Gene3D" id="1.10.10.60">
    <property type="entry name" value="Homeodomain-like"/>
    <property type="match status" value="1"/>
</dbReference>
<accession>A0A498HSV6</accession>
<evidence type="ECO:0000313" key="6">
    <source>
        <dbReference type="EMBL" id="RXH73869.1"/>
    </source>
</evidence>
<evidence type="ECO:0000256" key="3">
    <source>
        <dbReference type="SAM" id="MobiDB-lite"/>
    </source>
</evidence>
<feature type="compositionally biased region" description="Basic and acidic residues" evidence="3">
    <location>
        <begin position="532"/>
        <end position="541"/>
    </location>
</feature>
<dbReference type="PROSITE" id="PS51294">
    <property type="entry name" value="HTH_MYB"/>
    <property type="match status" value="1"/>
</dbReference>
<feature type="compositionally biased region" description="Low complexity" evidence="3">
    <location>
        <begin position="425"/>
        <end position="448"/>
    </location>
</feature>
<gene>
    <name evidence="6" type="ORF">DVH24_016691</name>
</gene>
<keyword evidence="7" id="KW-1185">Reference proteome</keyword>
<sequence>MLEKAKDPKKGFITEEDTATLLQRYAPTTVLALLQEVANSPDGKIDWNRLVAKTSTGISNAREYQMLWRHLAYREALLDKLDNGAQPLDDDSDLEYEVESFPAVSAEASTEAAACAKVLISSGLSSDASHQNGLTVEGPLSMNLLNGQSSRSHQNSQAACSMQGKNITVPISVLKNPLPAVAASTVETVEGDDALGNGMAPRKRRKKWSEAEDLELIAAVQKYGEGNWANILRGDFKGDRTPSQLAQRWKNIRKNNLDLNVGGGSSSKLSEAQLAARHSLSIALNMPNITANTIGTAGTSTHSKLAGTNATSNSVHCTTAEAKPQSQQGLNPVKTYQTGLSGSTTKAPVIAKKTIPKLTDSMVRAAAVAAGARIAFPSDAASLLKAAQAKNAVHIMPTSGSSTQSVKPGGMSTHSELPPNVHIMRSSSAATPLSTPSSTAATPGTTRPRSSKVLPQASQHTPTSDAMLSRQTNGVSCNLDAEPGCAPTDQIQDGAVISRDGPNDRVQKDKSPDQKAHSKNLSTNAENPVDSLKVESDETDSKSVTGVKAEERKSAKDNEIPCSSANVGGSDPSAVDSCETEAQVRSTQIFSPLQQMDARENRSQVNMVEEIESSPRYKLPMSNEFVTTPNSEKKRNIFSGMMKKTKKMMKNVRLPSIFPLGFKVEPQFSPKKTKKLSFRQSSSPRPTIPPKNHARIDDDAVQVSNELFHQDDNLAAESFAFDGDVGVIQSARGQDVDTGEDFEFPTLNPPNTSFEETVNFPTSNPTDDPFRKEYSSGGDHQHPVDYHSFMQKISWDSEFELETSDAEVNALSQLSNKLLAANDRFFGCDEKERNPFGMTFIKVDEFPTPVKPPTTHPPGNKEESCSTTRIIRMKKKKKKKKKLLDKRDCFLISYYLLGTIPIVV</sequence>
<evidence type="ECO:0000313" key="7">
    <source>
        <dbReference type="Proteomes" id="UP000290289"/>
    </source>
</evidence>
<dbReference type="GO" id="GO:0005634">
    <property type="term" value="C:nucleus"/>
    <property type="evidence" value="ECO:0007669"/>
    <property type="project" value="UniProtKB-SubCell"/>
</dbReference>
<proteinExistence type="predicted"/>